<proteinExistence type="predicted"/>
<name>A0A9W6S646_9ACTN</name>
<organism evidence="1 2">
    <name type="scientific">Actinoallomurus iriomotensis</name>
    <dbReference type="NCBI Taxonomy" id="478107"/>
    <lineage>
        <taxon>Bacteria</taxon>
        <taxon>Bacillati</taxon>
        <taxon>Actinomycetota</taxon>
        <taxon>Actinomycetes</taxon>
        <taxon>Streptosporangiales</taxon>
        <taxon>Thermomonosporaceae</taxon>
        <taxon>Actinoallomurus</taxon>
    </lineage>
</organism>
<dbReference type="AlphaFoldDB" id="A0A9W6S646"/>
<evidence type="ECO:0000313" key="2">
    <source>
        <dbReference type="Proteomes" id="UP001165074"/>
    </source>
</evidence>
<sequence>MPTAADLAKFAVTLKSALATAQPRPITPNYKQFSETFRACALNVLEGRAP</sequence>
<dbReference type="RefSeq" id="WP_285573594.1">
    <property type="nucleotide sequence ID" value="NZ_BSTK01000005.1"/>
</dbReference>
<gene>
    <name evidence="1" type="ORF">Airi02_040090</name>
</gene>
<dbReference type="EMBL" id="BSTK01000005">
    <property type="protein sequence ID" value="GLY86080.1"/>
    <property type="molecule type" value="Genomic_DNA"/>
</dbReference>
<comment type="caution">
    <text evidence="1">The sequence shown here is derived from an EMBL/GenBank/DDBJ whole genome shotgun (WGS) entry which is preliminary data.</text>
</comment>
<reference evidence="1" key="1">
    <citation type="submission" date="2023-03" db="EMBL/GenBank/DDBJ databases">
        <title>Actinoallomurus iriomotensis NBRC 103684.</title>
        <authorList>
            <person name="Ichikawa N."/>
            <person name="Sato H."/>
            <person name="Tonouchi N."/>
        </authorList>
    </citation>
    <scope>NUCLEOTIDE SEQUENCE</scope>
    <source>
        <strain evidence="1">NBRC 103684</strain>
    </source>
</reference>
<protein>
    <submittedName>
        <fullName evidence="1">Uncharacterized protein</fullName>
    </submittedName>
</protein>
<accession>A0A9W6S646</accession>
<evidence type="ECO:0000313" key="1">
    <source>
        <dbReference type="EMBL" id="GLY86080.1"/>
    </source>
</evidence>
<dbReference type="Proteomes" id="UP001165074">
    <property type="component" value="Unassembled WGS sequence"/>
</dbReference>
<keyword evidence="2" id="KW-1185">Reference proteome</keyword>